<dbReference type="PANTHER" id="PTHR11575:SF24">
    <property type="entry name" value="5'-NUCLEOTIDASE"/>
    <property type="match status" value="1"/>
</dbReference>
<protein>
    <recommendedName>
        <fullName evidence="7">Multifunctional 2',3'-cyclic-nucleotide 2'-phosphodiesterase/5'-nucleotidase/3'-nucleotidase</fullName>
    </recommendedName>
</protein>
<dbReference type="CDD" id="cd00845">
    <property type="entry name" value="MPP_UshA_N_like"/>
    <property type="match status" value="1"/>
</dbReference>
<keyword evidence="2" id="KW-0378">Hydrolase</keyword>
<dbReference type="InterPro" id="IPR008334">
    <property type="entry name" value="5'-Nucleotdase_C"/>
</dbReference>
<dbReference type="AlphaFoldDB" id="A0A532V6W5"/>
<reference evidence="5 6" key="1">
    <citation type="submission" date="2017-06" db="EMBL/GenBank/DDBJ databases">
        <title>Novel microbial phyla capable of carbon fixation and sulfur reduction in deep-sea sediments.</title>
        <authorList>
            <person name="Huang J."/>
            <person name="Baker B."/>
            <person name="Wang Y."/>
        </authorList>
    </citation>
    <scope>NUCLEOTIDE SEQUENCE [LARGE SCALE GENOMIC DNA]</scope>
    <source>
        <strain evidence="5">B3_TA06</strain>
    </source>
</reference>
<dbReference type="PANTHER" id="PTHR11575">
    <property type="entry name" value="5'-NUCLEOTIDASE-RELATED"/>
    <property type="match status" value="1"/>
</dbReference>
<dbReference type="InterPro" id="IPR006179">
    <property type="entry name" value="5_nucleotidase/apyrase"/>
</dbReference>
<dbReference type="GO" id="GO:0030288">
    <property type="term" value="C:outer membrane-bounded periplasmic space"/>
    <property type="evidence" value="ECO:0007669"/>
    <property type="project" value="TreeGrafter"/>
</dbReference>
<evidence type="ECO:0000313" key="6">
    <source>
        <dbReference type="Proteomes" id="UP000317778"/>
    </source>
</evidence>
<comment type="caution">
    <text evidence="5">The sequence shown here is derived from an EMBL/GenBank/DDBJ whole genome shotgun (WGS) entry which is preliminary data.</text>
</comment>
<dbReference type="GO" id="GO:0046872">
    <property type="term" value="F:metal ion binding"/>
    <property type="evidence" value="ECO:0007669"/>
    <property type="project" value="InterPro"/>
</dbReference>
<evidence type="ECO:0000259" key="4">
    <source>
        <dbReference type="Pfam" id="PF02872"/>
    </source>
</evidence>
<feature type="domain" description="5'-Nucleotidase C-terminal" evidence="4">
    <location>
        <begin position="326"/>
        <end position="458"/>
    </location>
</feature>
<comment type="similarity">
    <text evidence="2">Belongs to the 5'-nucleotidase family.</text>
</comment>
<proteinExistence type="inferred from homology"/>
<dbReference type="InterPro" id="IPR036907">
    <property type="entry name" value="5'-Nucleotdase_C_sf"/>
</dbReference>
<dbReference type="Pfam" id="PF02872">
    <property type="entry name" value="5_nucleotid_C"/>
    <property type="match status" value="1"/>
</dbReference>
<dbReference type="InterPro" id="IPR004843">
    <property type="entry name" value="Calcineurin-like_PHP"/>
</dbReference>
<dbReference type="SUPFAM" id="SSF56300">
    <property type="entry name" value="Metallo-dependent phosphatases"/>
    <property type="match status" value="1"/>
</dbReference>
<evidence type="ECO:0008006" key="7">
    <source>
        <dbReference type="Google" id="ProtNLM"/>
    </source>
</evidence>
<name>A0A532V6W5_UNCT6</name>
<dbReference type="GO" id="GO:0016788">
    <property type="term" value="F:hydrolase activity, acting on ester bonds"/>
    <property type="evidence" value="ECO:0007669"/>
    <property type="project" value="InterPro"/>
</dbReference>
<feature type="domain" description="Calcineurin-like phosphoesterase" evidence="3">
    <location>
        <begin position="27"/>
        <end position="237"/>
    </location>
</feature>
<dbReference type="InterPro" id="IPR006146">
    <property type="entry name" value="5'-Nucleotdase_CS"/>
</dbReference>
<organism evidence="5 6">
    <name type="scientific">candidate division TA06 bacterium B3_TA06</name>
    <dbReference type="NCBI Taxonomy" id="2012487"/>
    <lineage>
        <taxon>Bacteria</taxon>
        <taxon>Bacteria division TA06</taxon>
    </lineage>
</organism>
<dbReference type="Gene3D" id="3.60.21.10">
    <property type="match status" value="1"/>
</dbReference>
<dbReference type="InterPro" id="IPR029052">
    <property type="entry name" value="Metallo-depent_PP-like"/>
</dbReference>
<sequence length="485" mass="52219">MSRLLKGLGVLSLIVAFPAFLFAGEKLTILHINDTHGQIEPVEAKDGATYGGFARVAYLVDSLRSEAEAEGRTFYFLHAGDALQGPPVSNMSKGKLDFELLNEMGLDAMVVGNHEFDFGQPNLDELVEIAEFPVLSANVVDELNNRPYQAFVEEKAGKERILLVGLTTEATPIGTHPANVEGLSFLPADSVIAALIDSLGYGERDFVIALTHRGWTADSVMAERVPEIDLIVGGHSHTIIEEPRKIKNSLIVQAGARTVYLGKLEMELKKGSLKGYSYELILLSGKIAEDPDIAARIAEAGQELDKKLGVPIGKTEIALVPGLQGDRTDVLSLGDLLARVMLEETGVDFAFTNMGGVRAAILPGDVTMQDILTALPFANTLVTMELTADQVQELLDYNISLGPHSGGTLHLAVVEYKEVEGKAMDISIGGKPLDPAKTYKIATNNFLAAGGDGYEILKDGKDVYDTGTLVNDVLVRYVKKMGVIK</sequence>
<dbReference type="Gene3D" id="3.90.780.10">
    <property type="entry name" value="5'-Nucleotidase, C-terminal domain"/>
    <property type="match status" value="1"/>
</dbReference>
<dbReference type="GO" id="GO:0009166">
    <property type="term" value="P:nucleotide catabolic process"/>
    <property type="evidence" value="ECO:0007669"/>
    <property type="project" value="InterPro"/>
</dbReference>
<gene>
    <name evidence="5" type="ORF">CEE36_05490</name>
</gene>
<evidence type="ECO:0000313" key="5">
    <source>
        <dbReference type="EMBL" id="TKJ42941.1"/>
    </source>
</evidence>
<dbReference type="EMBL" id="NJBO01000007">
    <property type="protein sequence ID" value="TKJ42941.1"/>
    <property type="molecule type" value="Genomic_DNA"/>
</dbReference>
<dbReference type="Proteomes" id="UP000317778">
    <property type="component" value="Unassembled WGS sequence"/>
</dbReference>
<accession>A0A532V6W5</accession>
<evidence type="ECO:0000256" key="2">
    <source>
        <dbReference type="RuleBase" id="RU362119"/>
    </source>
</evidence>
<evidence type="ECO:0000259" key="3">
    <source>
        <dbReference type="Pfam" id="PF00149"/>
    </source>
</evidence>
<dbReference type="GO" id="GO:0000166">
    <property type="term" value="F:nucleotide binding"/>
    <property type="evidence" value="ECO:0007669"/>
    <property type="project" value="UniProtKB-KW"/>
</dbReference>
<keyword evidence="1" id="KW-0732">Signal</keyword>
<dbReference type="PRINTS" id="PR01607">
    <property type="entry name" value="APYRASEFAMLY"/>
</dbReference>
<dbReference type="SUPFAM" id="SSF55816">
    <property type="entry name" value="5'-nucleotidase (syn. UDP-sugar hydrolase), C-terminal domain"/>
    <property type="match status" value="1"/>
</dbReference>
<keyword evidence="2" id="KW-0547">Nucleotide-binding</keyword>
<dbReference type="Pfam" id="PF00149">
    <property type="entry name" value="Metallophos"/>
    <property type="match status" value="1"/>
</dbReference>
<evidence type="ECO:0000256" key="1">
    <source>
        <dbReference type="ARBA" id="ARBA00022729"/>
    </source>
</evidence>
<dbReference type="PROSITE" id="PS00785">
    <property type="entry name" value="5_NUCLEOTIDASE_1"/>
    <property type="match status" value="1"/>
</dbReference>